<comment type="subcellular location">
    <subcellularLocation>
        <location evidence="1">Cell membrane</location>
        <topology evidence="1">Multi-pass membrane protein</topology>
    </subcellularLocation>
</comment>
<accession>A0A644XMR8</accession>
<feature type="transmembrane region" description="Helical" evidence="10">
    <location>
        <begin position="288"/>
        <end position="309"/>
    </location>
</feature>
<reference evidence="11" key="1">
    <citation type="submission" date="2019-08" db="EMBL/GenBank/DDBJ databases">
        <authorList>
            <person name="Kucharzyk K."/>
            <person name="Murdoch R.W."/>
            <person name="Higgins S."/>
            <person name="Loffler F."/>
        </authorList>
    </citation>
    <scope>NUCLEOTIDE SEQUENCE</scope>
</reference>
<dbReference type="NCBIfam" id="TIGR00797">
    <property type="entry name" value="matE"/>
    <property type="match status" value="1"/>
</dbReference>
<evidence type="ECO:0000256" key="1">
    <source>
        <dbReference type="ARBA" id="ARBA00004651"/>
    </source>
</evidence>
<dbReference type="GO" id="GO:0006811">
    <property type="term" value="P:monoatomic ion transport"/>
    <property type="evidence" value="ECO:0007669"/>
    <property type="project" value="UniProtKB-KW"/>
</dbReference>
<dbReference type="PIRSF" id="PIRSF006603">
    <property type="entry name" value="DinF"/>
    <property type="match status" value="1"/>
</dbReference>
<feature type="transmembrane region" description="Helical" evidence="10">
    <location>
        <begin position="58"/>
        <end position="79"/>
    </location>
</feature>
<feature type="transmembrane region" description="Helical" evidence="10">
    <location>
        <begin position="389"/>
        <end position="408"/>
    </location>
</feature>
<organism evidence="11">
    <name type="scientific">bioreactor metagenome</name>
    <dbReference type="NCBI Taxonomy" id="1076179"/>
    <lineage>
        <taxon>unclassified sequences</taxon>
        <taxon>metagenomes</taxon>
        <taxon>ecological metagenomes</taxon>
    </lineage>
</organism>
<name>A0A644XMR8_9ZZZZ</name>
<keyword evidence="4" id="KW-1003">Cell membrane</keyword>
<feature type="transmembrane region" description="Helical" evidence="10">
    <location>
        <begin position="420"/>
        <end position="438"/>
    </location>
</feature>
<evidence type="ECO:0000256" key="7">
    <source>
        <dbReference type="ARBA" id="ARBA00023065"/>
    </source>
</evidence>
<feature type="transmembrane region" description="Helical" evidence="10">
    <location>
        <begin position="262"/>
        <end position="282"/>
    </location>
</feature>
<feature type="transmembrane region" description="Helical" evidence="10">
    <location>
        <begin position="175"/>
        <end position="192"/>
    </location>
</feature>
<keyword evidence="7" id="KW-0406">Ion transport</keyword>
<evidence type="ECO:0000256" key="3">
    <source>
        <dbReference type="ARBA" id="ARBA00022449"/>
    </source>
</evidence>
<dbReference type="InterPro" id="IPR050222">
    <property type="entry name" value="MATE_MdtK"/>
</dbReference>
<dbReference type="PANTHER" id="PTHR43298:SF2">
    <property type="entry name" value="FMN_FAD EXPORTER YEEO-RELATED"/>
    <property type="match status" value="1"/>
</dbReference>
<sequence length="451" mass="49268">MQALQENKMGVKPIPSLVLSMSFPVMLSMLVQAFYNIVDSMFVSHYSQTALTAVTLAFPLQNLLIAVSVGTSIGVNSLLSRKLGARDLEAAKKAAGNGLTLSLISWVFFAIIGLFFTKAFISFFSSDPELIRMGTQYSAICLFFSLGIFIDITCERILQGTGDTFHPMIIQGTGAIVNIILDPILIFGLFGFPRMGVLGAAIATVFAQHVSAVLAIYYVKKNREIVLDRPSFRLEKKTVKDIYAVGLPSIIMQAIGTILTTNLNKILIGFGTSAVAVFGIYFRLQSFIFMPIFGLNSGMIPVIGYNYGAKRPKRITSTVKVGLIVSLSIMSVGFAVFTFIPHILLSWFNATDKMMAIGVVAMQRISLCFISAGFCIVLGALFQGTGDGYISMIISVTRQLIFLLPAAYLLGRFVGLDALWYSFIIAETSSLGLTIYFFRKVYVKKIKTLAA</sequence>
<feature type="transmembrane region" description="Helical" evidence="10">
    <location>
        <begin position="198"/>
        <end position="219"/>
    </location>
</feature>
<evidence type="ECO:0000313" key="11">
    <source>
        <dbReference type="EMBL" id="MPM17287.1"/>
    </source>
</evidence>
<feature type="transmembrane region" description="Helical" evidence="10">
    <location>
        <begin position="136"/>
        <end position="154"/>
    </location>
</feature>
<proteinExistence type="predicted"/>
<keyword evidence="6 10" id="KW-1133">Transmembrane helix</keyword>
<protein>
    <recommendedName>
        <fullName evidence="9">Multidrug-efflux transporter</fullName>
    </recommendedName>
</protein>
<evidence type="ECO:0000256" key="5">
    <source>
        <dbReference type="ARBA" id="ARBA00022692"/>
    </source>
</evidence>
<dbReference type="InterPro" id="IPR002528">
    <property type="entry name" value="MATE_fam"/>
</dbReference>
<dbReference type="GO" id="GO:0005886">
    <property type="term" value="C:plasma membrane"/>
    <property type="evidence" value="ECO:0007669"/>
    <property type="project" value="UniProtKB-SubCell"/>
</dbReference>
<evidence type="ECO:0000256" key="6">
    <source>
        <dbReference type="ARBA" id="ARBA00022989"/>
    </source>
</evidence>
<evidence type="ECO:0000256" key="8">
    <source>
        <dbReference type="ARBA" id="ARBA00023136"/>
    </source>
</evidence>
<dbReference type="GO" id="GO:0042910">
    <property type="term" value="F:xenobiotic transmembrane transporter activity"/>
    <property type="evidence" value="ECO:0007669"/>
    <property type="project" value="InterPro"/>
</dbReference>
<feature type="transmembrane region" description="Helical" evidence="10">
    <location>
        <begin position="99"/>
        <end position="124"/>
    </location>
</feature>
<dbReference type="GO" id="GO:0015297">
    <property type="term" value="F:antiporter activity"/>
    <property type="evidence" value="ECO:0007669"/>
    <property type="project" value="UniProtKB-KW"/>
</dbReference>
<comment type="caution">
    <text evidence="11">The sequence shown here is derived from an EMBL/GenBank/DDBJ whole genome shotgun (WGS) entry which is preliminary data.</text>
</comment>
<feature type="transmembrane region" description="Helical" evidence="10">
    <location>
        <begin position="356"/>
        <end position="382"/>
    </location>
</feature>
<keyword evidence="8 10" id="KW-0472">Membrane</keyword>
<keyword evidence="3" id="KW-0050">Antiport</keyword>
<dbReference type="AlphaFoldDB" id="A0A644XMR8"/>
<dbReference type="EMBL" id="VSSQ01002768">
    <property type="protein sequence ID" value="MPM17287.1"/>
    <property type="molecule type" value="Genomic_DNA"/>
</dbReference>
<evidence type="ECO:0000256" key="9">
    <source>
        <dbReference type="ARBA" id="ARBA00031636"/>
    </source>
</evidence>
<evidence type="ECO:0000256" key="2">
    <source>
        <dbReference type="ARBA" id="ARBA00022448"/>
    </source>
</evidence>
<evidence type="ECO:0000256" key="10">
    <source>
        <dbReference type="SAM" id="Phobius"/>
    </source>
</evidence>
<dbReference type="Pfam" id="PF01554">
    <property type="entry name" value="MatE"/>
    <property type="match status" value="2"/>
</dbReference>
<dbReference type="PANTHER" id="PTHR43298">
    <property type="entry name" value="MULTIDRUG RESISTANCE PROTEIN NORM-RELATED"/>
    <property type="match status" value="1"/>
</dbReference>
<evidence type="ECO:0000256" key="4">
    <source>
        <dbReference type="ARBA" id="ARBA00022475"/>
    </source>
</evidence>
<keyword evidence="2" id="KW-0813">Transport</keyword>
<dbReference type="CDD" id="cd13144">
    <property type="entry name" value="MATE_like_4"/>
    <property type="match status" value="1"/>
</dbReference>
<feature type="transmembrane region" description="Helical" evidence="10">
    <location>
        <begin position="17"/>
        <end position="38"/>
    </location>
</feature>
<dbReference type="InterPro" id="IPR048279">
    <property type="entry name" value="MdtK-like"/>
</dbReference>
<keyword evidence="5 10" id="KW-0812">Transmembrane</keyword>
<gene>
    <name evidence="11" type="primary">mepA_37</name>
    <name evidence="11" type="ORF">SDC9_63675</name>
</gene>
<feature type="transmembrane region" description="Helical" evidence="10">
    <location>
        <begin position="321"/>
        <end position="344"/>
    </location>
</feature>